<dbReference type="Pfam" id="PF02397">
    <property type="entry name" value="Bac_transf"/>
    <property type="match status" value="1"/>
</dbReference>
<evidence type="ECO:0000313" key="5">
    <source>
        <dbReference type="Proteomes" id="UP000198870"/>
    </source>
</evidence>
<dbReference type="OrthoDB" id="9808602at2"/>
<evidence type="ECO:0000256" key="1">
    <source>
        <dbReference type="ARBA" id="ARBA00006464"/>
    </source>
</evidence>
<dbReference type="Proteomes" id="UP000198870">
    <property type="component" value="Unassembled WGS sequence"/>
</dbReference>
<evidence type="ECO:0000259" key="3">
    <source>
        <dbReference type="Pfam" id="PF02397"/>
    </source>
</evidence>
<organism evidence="4 5">
    <name type="scientific">Desulfoluna spongiiphila</name>
    <dbReference type="NCBI Taxonomy" id="419481"/>
    <lineage>
        <taxon>Bacteria</taxon>
        <taxon>Pseudomonadati</taxon>
        <taxon>Thermodesulfobacteriota</taxon>
        <taxon>Desulfobacteria</taxon>
        <taxon>Desulfobacterales</taxon>
        <taxon>Desulfolunaceae</taxon>
        <taxon>Desulfoluna</taxon>
    </lineage>
</organism>
<dbReference type="GO" id="GO:0016780">
    <property type="term" value="F:phosphotransferase activity, for other substituted phosphate groups"/>
    <property type="evidence" value="ECO:0007669"/>
    <property type="project" value="TreeGrafter"/>
</dbReference>
<keyword evidence="2" id="KW-0472">Membrane</keyword>
<reference evidence="4 5" key="1">
    <citation type="submission" date="2016-10" db="EMBL/GenBank/DDBJ databases">
        <authorList>
            <person name="de Groot N.N."/>
        </authorList>
    </citation>
    <scope>NUCLEOTIDE SEQUENCE [LARGE SCALE GENOMIC DNA]</scope>
    <source>
        <strain evidence="4 5">AA1</strain>
    </source>
</reference>
<protein>
    <submittedName>
        <fullName evidence="4">Sugar transferase involved in LPS biosynthesis (Colanic, teichoic acid)</fullName>
    </submittedName>
</protein>
<feature type="domain" description="Bacterial sugar transferase" evidence="3">
    <location>
        <begin position="51"/>
        <end position="239"/>
    </location>
</feature>
<keyword evidence="2" id="KW-1133">Transmembrane helix</keyword>
<keyword evidence="4" id="KW-0808">Transferase</keyword>
<dbReference type="STRING" id="419481.SAMN05216233_1092"/>
<proteinExistence type="inferred from homology"/>
<feature type="transmembrane region" description="Helical" evidence="2">
    <location>
        <begin position="60"/>
        <end position="80"/>
    </location>
</feature>
<dbReference type="PANTHER" id="PTHR30576">
    <property type="entry name" value="COLANIC BIOSYNTHESIS UDP-GLUCOSE LIPID CARRIER TRANSFERASE"/>
    <property type="match status" value="1"/>
</dbReference>
<name>A0A1G5FUB3_9BACT</name>
<dbReference type="EMBL" id="FMUX01000009">
    <property type="protein sequence ID" value="SCY42905.1"/>
    <property type="molecule type" value="Genomic_DNA"/>
</dbReference>
<keyword evidence="2" id="KW-0812">Transmembrane</keyword>
<evidence type="ECO:0000313" key="4">
    <source>
        <dbReference type="EMBL" id="SCY42905.1"/>
    </source>
</evidence>
<dbReference type="AlphaFoldDB" id="A0A1G5FUB3"/>
<dbReference type="RefSeq" id="WP_092211077.1">
    <property type="nucleotide sequence ID" value="NZ_FMUX01000009.1"/>
</dbReference>
<sequence>MQAPLDIDGRRTELIEELYGLYGKGTLRMRLRFFRKKYAWVAITGGAWAIKRSFDILASLAALLLLSPLFLVVAAGIWFTDRGPVLYWQKRVGKWGREFPFPKFRSMMVGADTVKDAILEQSDHEESITFKMKKDPRVTGIGRVIRKLSIDELPQLWCVLKGEMSLVGPRPPLPREVALYTLADRRRLDVTPGLTSIWAVSGRGDIPFERQVELDLQYIESRSIRTDLKILLKTIPAVLFGRGAY</sequence>
<accession>A0A1G5FUB3</accession>
<dbReference type="PANTHER" id="PTHR30576:SF10">
    <property type="entry name" value="SLL5057 PROTEIN"/>
    <property type="match status" value="1"/>
</dbReference>
<dbReference type="InterPro" id="IPR003362">
    <property type="entry name" value="Bact_transf"/>
</dbReference>
<gene>
    <name evidence="4" type="ORF">SAMN05216233_1092</name>
</gene>
<evidence type="ECO:0000256" key="2">
    <source>
        <dbReference type="SAM" id="Phobius"/>
    </source>
</evidence>
<keyword evidence="5" id="KW-1185">Reference proteome</keyword>
<comment type="similarity">
    <text evidence="1">Belongs to the bacterial sugar transferase family.</text>
</comment>